<feature type="compositionally biased region" description="Basic and acidic residues" evidence="2">
    <location>
        <begin position="285"/>
        <end position="294"/>
    </location>
</feature>
<feature type="compositionally biased region" description="Polar residues" evidence="2">
    <location>
        <begin position="498"/>
        <end position="516"/>
    </location>
</feature>
<dbReference type="OrthoDB" id="10262609at2759"/>
<organism evidence="3 4">
    <name type="scientific">Venturia effusa</name>
    <dbReference type="NCBI Taxonomy" id="50376"/>
    <lineage>
        <taxon>Eukaryota</taxon>
        <taxon>Fungi</taxon>
        <taxon>Dikarya</taxon>
        <taxon>Ascomycota</taxon>
        <taxon>Pezizomycotina</taxon>
        <taxon>Dothideomycetes</taxon>
        <taxon>Pleosporomycetidae</taxon>
        <taxon>Venturiales</taxon>
        <taxon>Venturiaceae</taxon>
        <taxon>Venturia</taxon>
    </lineage>
</organism>
<evidence type="ECO:0000313" key="4">
    <source>
        <dbReference type="Proteomes" id="UP000316270"/>
    </source>
</evidence>
<feature type="compositionally biased region" description="Basic and acidic residues" evidence="2">
    <location>
        <begin position="450"/>
        <end position="459"/>
    </location>
</feature>
<gene>
    <name evidence="3" type="ORF">FKW77_004381</name>
</gene>
<feature type="compositionally biased region" description="Basic and acidic residues" evidence="2">
    <location>
        <begin position="531"/>
        <end position="543"/>
    </location>
</feature>
<feature type="compositionally biased region" description="Acidic residues" evidence="2">
    <location>
        <begin position="633"/>
        <end position="647"/>
    </location>
</feature>
<reference evidence="3 4" key="1">
    <citation type="submission" date="2019-07" db="EMBL/GenBank/DDBJ databases">
        <title>Finished genome of Venturia effusa.</title>
        <authorList>
            <person name="Young C.A."/>
            <person name="Cox M.P."/>
            <person name="Ganley A.R.D."/>
            <person name="David W.J."/>
        </authorList>
    </citation>
    <scope>NUCLEOTIDE SEQUENCE [LARGE SCALE GENOMIC DNA]</scope>
    <source>
        <strain evidence="4">albino</strain>
    </source>
</reference>
<dbReference type="Gene3D" id="1.20.140.30">
    <property type="entry name" value="MOB kinase activator"/>
    <property type="match status" value="1"/>
</dbReference>
<feature type="compositionally biased region" description="Polar residues" evidence="2">
    <location>
        <begin position="562"/>
        <end position="588"/>
    </location>
</feature>
<keyword evidence="1" id="KW-0862">Zinc</keyword>
<evidence type="ECO:0000313" key="3">
    <source>
        <dbReference type="EMBL" id="QDS69373.1"/>
    </source>
</evidence>
<feature type="compositionally biased region" description="Basic and acidic residues" evidence="2">
    <location>
        <begin position="473"/>
        <end position="483"/>
    </location>
</feature>
<feature type="compositionally biased region" description="Basic and acidic residues" evidence="2">
    <location>
        <begin position="648"/>
        <end position="666"/>
    </location>
</feature>
<evidence type="ECO:0000256" key="1">
    <source>
        <dbReference type="PIRSR" id="PIRSR605301-1"/>
    </source>
</evidence>
<dbReference type="SMART" id="SM01388">
    <property type="entry name" value="Mob1_phocein"/>
    <property type="match status" value="1"/>
</dbReference>
<dbReference type="AlphaFoldDB" id="A0A517L162"/>
<keyword evidence="4" id="KW-1185">Reference proteome</keyword>
<keyword evidence="1" id="KW-0479">Metal-binding</keyword>
<dbReference type="InterPro" id="IPR036703">
    <property type="entry name" value="MOB_kinase_act_sf"/>
</dbReference>
<dbReference type="PANTHER" id="PTHR22599">
    <property type="entry name" value="MPS ONE BINDER KINASE ACTIVATOR-LIKE MOB"/>
    <property type="match status" value="1"/>
</dbReference>
<feature type="binding site" evidence="1">
    <location>
        <position position="224"/>
    </location>
    <ligand>
        <name>Zn(2+)</name>
        <dbReference type="ChEBI" id="CHEBI:29105"/>
    </ligand>
</feature>
<dbReference type="SUPFAM" id="SSF101152">
    <property type="entry name" value="Mob1/phocein"/>
    <property type="match status" value="1"/>
</dbReference>
<evidence type="ECO:0000256" key="2">
    <source>
        <dbReference type="SAM" id="MobiDB-lite"/>
    </source>
</evidence>
<dbReference type="InterPro" id="IPR005301">
    <property type="entry name" value="MOB_kinase_act_fam"/>
</dbReference>
<feature type="compositionally biased region" description="Polar residues" evidence="2">
    <location>
        <begin position="434"/>
        <end position="444"/>
    </location>
</feature>
<feature type="compositionally biased region" description="Low complexity" evidence="2">
    <location>
        <begin position="1"/>
        <end position="10"/>
    </location>
</feature>
<feature type="binding site" evidence="1">
    <location>
        <position position="142"/>
    </location>
    <ligand>
        <name>Zn(2+)</name>
        <dbReference type="ChEBI" id="CHEBI:29105"/>
    </ligand>
</feature>
<feature type="region of interest" description="Disordered" evidence="2">
    <location>
        <begin position="266"/>
        <end position="666"/>
    </location>
</feature>
<name>A0A517L162_9PEZI</name>
<sequence length="666" mass="72719">MAASPSSSPRLPSPPPMAEDQLGPKSPIAGSIDFPNAFTDSASQRIRPGTKAADMPDGPPLVPLKDIDSPFQLTEHLRALYSNAIHPKGSYKVVPIDRQTAKRLAQPPEGIDKYLWLLELCRFLCQESNTIIVALFSGDTPCSAQTCNEMRASEWQYLCAVHDPPKPCCAIDYCCHTLDWAATTLTSPKNFPSRLALGTTAGNEHQQLRQLTNIFRRVYRIFAHAWFQHREMFWRVESKSGIYVFFKAVCDMYGLIPEDNYTVPPEAEGIESLPPVTKQGPTLLKRSEESRKSEISPPEQQAGAAASTINTSGHTTKRHRQTPSVDAGSITTVPEETEEDEDKNSKAQEAVLLSKTSTIKDLKFEPATADEQESEDSIPAKMDEEHKPEETPKEEDSLMQDAPEEAEGDTVSHPSYITRDASSGGEIAEVATSPVLTSDSQSQEVAPRTPAHELDEPRLDGTPYHTELLDPQLEDHQTSESKKPVSKALEISDPPISSMATDATSMGKTETSTVDSSDPPPAVVDQQPPILEKEEMDKTKENELLEAARQSTYPSAHPLLAHQSTPQPTHSSTLQTAHPAASSAQDQGAHQPIPQDDREASHPSLDFPAEDAAPKSETHALSPPTTTTKEEEAPVVEEAESEPEDVVADPKADAKDGEQATKTVED</sequence>
<evidence type="ECO:0008006" key="5">
    <source>
        <dbReference type="Google" id="ProtNLM"/>
    </source>
</evidence>
<feature type="binding site" evidence="1">
    <location>
        <position position="147"/>
    </location>
    <ligand>
        <name>Zn(2+)</name>
        <dbReference type="ChEBI" id="CHEBI:29105"/>
    </ligand>
</feature>
<dbReference type="Proteomes" id="UP000316270">
    <property type="component" value="Chromosome 3"/>
</dbReference>
<dbReference type="Pfam" id="PF03637">
    <property type="entry name" value="Mob1_phocein"/>
    <property type="match status" value="1"/>
</dbReference>
<protein>
    <recommendedName>
        <fullName evidence="5">Mob1/phocein</fullName>
    </recommendedName>
</protein>
<accession>A0A517L162</accession>
<feature type="binding site" evidence="1">
    <location>
        <position position="229"/>
    </location>
    <ligand>
        <name>Zn(2+)</name>
        <dbReference type="ChEBI" id="CHEBI:29105"/>
    </ligand>
</feature>
<feature type="region of interest" description="Disordered" evidence="2">
    <location>
        <begin position="1"/>
        <end position="41"/>
    </location>
</feature>
<feature type="compositionally biased region" description="Basic and acidic residues" evidence="2">
    <location>
        <begin position="381"/>
        <end position="396"/>
    </location>
</feature>
<proteinExistence type="predicted"/>
<dbReference type="STRING" id="50376.A0A517L162"/>
<dbReference type="EMBL" id="CP042187">
    <property type="protein sequence ID" value="QDS69373.1"/>
    <property type="molecule type" value="Genomic_DNA"/>
</dbReference>